<keyword evidence="1" id="KW-1133">Transmembrane helix</keyword>
<proteinExistence type="predicted"/>
<feature type="domain" description="Large ribosomal subunit protein bL12 C-terminal" evidence="2">
    <location>
        <begin position="80"/>
        <end position="109"/>
    </location>
</feature>
<sequence length="113" mass="12799">MENTDWISLAALVLTSLLMLRVISLNKRVNDLQSQLERIDSRSAMDGGFIKTGIAAPTPQFVQNMDLMPDLENRLRLLLAEGKKIQAIKVLREARDLSLKDAKNYIDDMERGK</sequence>
<gene>
    <name evidence="3" type="ORF">BSK56_13955</name>
</gene>
<dbReference type="RefSeq" id="WP_076111107.1">
    <property type="nucleotide sequence ID" value="NZ_MPTB01000016.1"/>
</dbReference>
<reference evidence="3 4" key="1">
    <citation type="submission" date="2016-10" db="EMBL/GenBank/DDBJ databases">
        <title>Paenibacillus species isolates.</title>
        <authorList>
            <person name="Beno S.M."/>
        </authorList>
    </citation>
    <scope>NUCLEOTIDE SEQUENCE [LARGE SCALE GENOMIC DNA]</scope>
    <source>
        <strain evidence="3 4">FSL H7-0744</strain>
    </source>
</reference>
<dbReference type="Proteomes" id="UP000187412">
    <property type="component" value="Unassembled WGS sequence"/>
</dbReference>
<keyword evidence="1" id="KW-0812">Transmembrane</keyword>
<evidence type="ECO:0000313" key="4">
    <source>
        <dbReference type="Proteomes" id="UP000187412"/>
    </source>
</evidence>
<evidence type="ECO:0000313" key="3">
    <source>
        <dbReference type="EMBL" id="OMD47282.1"/>
    </source>
</evidence>
<keyword evidence="4" id="KW-1185">Reference proteome</keyword>
<protein>
    <recommendedName>
        <fullName evidence="2">Large ribosomal subunit protein bL12 C-terminal domain-containing protein</fullName>
    </recommendedName>
</protein>
<dbReference type="InterPro" id="IPR014719">
    <property type="entry name" value="Ribosomal_bL12_C/ClpS-like"/>
</dbReference>
<evidence type="ECO:0000259" key="2">
    <source>
        <dbReference type="Pfam" id="PF00542"/>
    </source>
</evidence>
<keyword evidence="1" id="KW-0472">Membrane</keyword>
<accession>A0ABX3HDC3</accession>
<organism evidence="3 4">
    <name type="scientific">Paenibacillus borealis</name>
    <dbReference type="NCBI Taxonomy" id="160799"/>
    <lineage>
        <taxon>Bacteria</taxon>
        <taxon>Bacillati</taxon>
        <taxon>Bacillota</taxon>
        <taxon>Bacilli</taxon>
        <taxon>Bacillales</taxon>
        <taxon>Paenibacillaceae</taxon>
        <taxon>Paenibacillus</taxon>
    </lineage>
</organism>
<dbReference type="SUPFAM" id="SSF54736">
    <property type="entry name" value="ClpS-like"/>
    <property type="match status" value="1"/>
</dbReference>
<feature type="transmembrane region" description="Helical" evidence="1">
    <location>
        <begin position="6"/>
        <end position="23"/>
    </location>
</feature>
<comment type="caution">
    <text evidence="3">The sequence shown here is derived from an EMBL/GenBank/DDBJ whole genome shotgun (WGS) entry which is preliminary data.</text>
</comment>
<dbReference type="InterPro" id="IPR013823">
    <property type="entry name" value="Ribosomal_bL12_C"/>
</dbReference>
<dbReference type="Gene3D" id="3.30.1390.10">
    <property type="match status" value="1"/>
</dbReference>
<dbReference type="EMBL" id="MPTB01000016">
    <property type="protein sequence ID" value="OMD47282.1"/>
    <property type="molecule type" value="Genomic_DNA"/>
</dbReference>
<dbReference type="Pfam" id="PF00542">
    <property type="entry name" value="Ribosomal_L12"/>
    <property type="match status" value="1"/>
</dbReference>
<evidence type="ECO:0000256" key="1">
    <source>
        <dbReference type="SAM" id="Phobius"/>
    </source>
</evidence>
<name>A0ABX3HDC3_PAEBO</name>